<dbReference type="EMBL" id="CP003607">
    <property type="protein sequence ID" value="AFY85341.1"/>
    <property type="molecule type" value="Genomic_DNA"/>
</dbReference>
<reference evidence="1 2" key="1">
    <citation type="submission" date="2012-06" db="EMBL/GenBank/DDBJ databases">
        <title>Finished chromosome of genome of Oscillatoria acuminata PCC 6304.</title>
        <authorList>
            <consortium name="US DOE Joint Genome Institute"/>
            <person name="Gugger M."/>
            <person name="Coursin T."/>
            <person name="Rippka R."/>
            <person name="Tandeau De Marsac N."/>
            <person name="Huntemann M."/>
            <person name="Wei C.-L."/>
            <person name="Han J."/>
            <person name="Detter J.C."/>
            <person name="Han C."/>
            <person name="Tapia R."/>
            <person name="Davenport K."/>
            <person name="Daligault H."/>
            <person name="Erkkila T."/>
            <person name="Gu W."/>
            <person name="Munk A.C.C."/>
            <person name="Teshima H."/>
            <person name="Xu Y."/>
            <person name="Chain P."/>
            <person name="Chen A."/>
            <person name="Krypides N."/>
            <person name="Mavromatis K."/>
            <person name="Markowitz V."/>
            <person name="Szeto E."/>
            <person name="Ivanova N."/>
            <person name="Mikhailova N."/>
            <person name="Ovchinnikova G."/>
            <person name="Pagani I."/>
            <person name="Pati A."/>
            <person name="Goodwin L."/>
            <person name="Peters L."/>
            <person name="Pitluck S."/>
            <person name="Woyke T."/>
            <person name="Kerfeld C."/>
        </authorList>
    </citation>
    <scope>NUCLEOTIDE SEQUENCE [LARGE SCALE GENOMIC DNA]</scope>
    <source>
        <strain evidence="1 2">PCC 6304</strain>
    </source>
</reference>
<sequence>MPTKQEKIAQSWFKGRGVGVKNKTKPVSVLLPAELDSIIRSMENRSEFIREAIVEKLEREGLAGRHN</sequence>
<dbReference type="CDD" id="cd22231">
    <property type="entry name" value="RHH_NikR_HicB-like"/>
    <property type="match status" value="1"/>
</dbReference>
<evidence type="ECO:0000313" key="2">
    <source>
        <dbReference type="Proteomes" id="UP000010367"/>
    </source>
</evidence>
<dbReference type="RefSeq" id="WP_015151945.1">
    <property type="nucleotide sequence ID" value="NC_019693.1"/>
</dbReference>
<organism evidence="1 2">
    <name type="scientific">Oscillatoria acuminata PCC 6304</name>
    <dbReference type="NCBI Taxonomy" id="56110"/>
    <lineage>
        <taxon>Bacteria</taxon>
        <taxon>Bacillati</taxon>
        <taxon>Cyanobacteriota</taxon>
        <taxon>Cyanophyceae</taxon>
        <taxon>Oscillatoriophycideae</taxon>
        <taxon>Oscillatoriales</taxon>
        <taxon>Oscillatoriaceae</taxon>
        <taxon>Oscillatoria</taxon>
    </lineage>
</organism>
<name>K9TT57_9CYAN</name>
<dbReference type="AlphaFoldDB" id="K9TT57"/>
<dbReference type="InParanoid" id="K9TT57"/>
<dbReference type="HOGENOM" id="CLU_2808274_0_0_3"/>
<dbReference type="KEGG" id="oac:Oscil6304_5876"/>
<evidence type="ECO:0000313" key="1">
    <source>
        <dbReference type="EMBL" id="AFY85341.1"/>
    </source>
</evidence>
<accession>K9TT57</accession>
<protein>
    <submittedName>
        <fullName evidence="1">Uncharacterized protein</fullName>
    </submittedName>
</protein>
<proteinExistence type="predicted"/>
<gene>
    <name evidence="1" type="ORF">Oscil6304_5876</name>
</gene>
<dbReference type="OrthoDB" id="488725at2"/>
<keyword evidence="2" id="KW-1185">Reference proteome</keyword>
<dbReference type="Proteomes" id="UP000010367">
    <property type="component" value="Chromosome"/>
</dbReference>